<dbReference type="EMBL" id="JACHXO010000002">
    <property type="protein sequence ID" value="MBB3194096.1"/>
    <property type="molecule type" value="Genomic_DNA"/>
</dbReference>
<keyword evidence="4" id="KW-0479">Metal-binding</keyword>
<comment type="caution">
    <text evidence="11">The sequence shown here is derived from an EMBL/GenBank/DDBJ whole genome shotgun (WGS) entry which is preliminary data.</text>
</comment>
<feature type="domain" description="2Fe-2S ferredoxin-type" evidence="10">
    <location>
        <begin position="10"/>
        <end position="99"/>
    </location>
</feature>
<dbReference type="PANTHER" id="PTHR43112:SF3">
    <property type="entry name" value="FERREDOXIN-2, CHLOROPLASTIC"/>
    <property type="match status" value="1"/>
</dbReference>
<dbReference type="Pfam" id="PF00111">
    <property type="entry name" value="Fer2"/>
    <property type="match status" value="1"/>
</dbReference>
<keyword evidence="6" id="KW-0408">Iron</keyword>
<evidence type="ECO:0000256" key="5">
    <source>
        <dbReference type="ARBA" id="ARBA00022982"/>
    </source>
</evidence>
<dbReference type="RefSeq" id="WP_088449975.1">
    <property type="nucleotide sequence ID" value="NZ_JACHXO010000002.1"/>
</dbReference>
<evidence type="ECO:0000256" key="9">
    <source>
        <dbReference type="SAM" id="MobiDB-lite"/>
    </source>
</evidence>
<dbReference type="CDD" id="cd00207">
    <property type="entry name" value="fer2"/>
    <property type="match status" value="1"/>
</dbReference>
<organism evidence="11 12">
    <name type="scientific">Roseateles terrae</name>
    <dbReference type="NCBI Taxonomy" id="431060"/>
    <lineage>
        <taxon>Bacteria</taxon>
        <taxon>Pseudomonadati</taxon>
        <taxon>Pseudomonadota</taxon>
        <taxon>Betaproteobacteria</taxon>
        <taxon>Burkholderiales</taxon>
        <taxon>Sphaerotilaceae</taxon>
        <taxon>Roseateles</taxon>
    </lineage>
</organism>
<name>A0ABR6GPS7_9BURK</name>
<proteinExistence type="inferred from homology"/>
<evidence type="ECO:0000313" key="12">
    <source>
        <dbReference type="Proteomes" id="UP000574369"/>
    </source>
</evidence>
<dbReference type="SUPFAM" id="SSF54292">
    <property type="entry name" value="2Fe-2S ferredoxin-like"/>
    <property type="match status" value="1"/>
</dbReference>
<evidence type="ECO:0000256" key="8">
    <source>
        <dbReference type="ARBA" id="ARBA00034078"/>
    </source>
</evidence>
<gene>
    <name evidence="11" type="ORF">FHS28_001481</name>
</gene>
<sequence>MDETTLPQAFRVTLLPQQWTFDASPDQTLLLAGLAAGIRLPHSCRNGTCRACITQMTAGDIQYRIEWPGLSREEKQEGWILPCVAQPRSDITLDAPAATHIVNAPRPVVLQAPRPPDPMASDRDADVRVST</sequence>
<evidence type="ECO:0000256" key="2">
    <source>
        <dbReference type="ARBA" id="ARBA00022448"/>
    </source>
</evidence>
<comment type="similarity">
    <text evidence="1">Belongs to the 2Fe2S plant-type ferredoxin family.</text>
</comment>
<keyword evidence="7" id="KW-0411">Iron-sulfur</keyword>
<evidence type="ECO:0000256" key="1">
    <source>
        <dbReference type="ARBA" id="ARBA00007874"/>
    </source>
</evidence>
<protein>
    <submittedName>
        <fullName evidence="11">Ferredoxin</fullName>
    </submittedName>
</protein>
<dbReference type="Gene3D" id="3.10.20.30">
    <property type="match status" value="1"/>
</dbReference>
<reference evidence="11 12" key="1">
    <citation type="submission" date="2020-08" db="EMBL/GenBank/DDBJ databases">
        <title>Genomic Encyclopedia of Type Strains, Phase III (KMG-III): the genomes of soil and plant-associated and newly described type strains.</title>
        <authorList>
            <person name="Whitman W."/>
        </authorList>
    </citation>
    <scope>NUCLEOTIDE SEQUENCE [LARGE SCALE GENOMIC DNA]</scope>
    <source>
        <strain evidence="11 12">CECT 7247</strain>
    </source>
</reference>
<evidence type="ECO:0000313" key="11">
    <source>
        <dbReference type="EMBL" id="MBB3194096.1"/>
    </source>
</evidence>
<evidence type="ECO:0000256" key="7">
    <source>
        <dbReference type="ARBA" id="ARBA00023014"/>
    </source>
</evidence>
<feature type="compositionally biased region" description="Basic and acidic residues" evidence="9">
    <location>
        <begin position="120"/>
        <end position="131"/>
    </location>
</feature>
<keyword evidence="3" id="KW-0001">2Fe-2S</keyword>
<feature type="region of interest" description="Disordered" evidence="9">
    <location>
        <begin position="108"/>
        <end position="131"/>
    </location>
</feature>
<dbReference type="Proteomes" id="UP000574369">
    <property type="component" value="Unassembled WGS sequence"/>
</dbReference>
<dbReference type="InterPro" id="IPR012675">
    <property type="entry name" value="Beta-grasp_dom_sf"/>
</dbReference>
<dbReference type="InterPro" id="IPR001041">
    <property type="entry name" value="2Fe-2S_ferredoxin-type"/>
</dbReference>
<keyword evidence="5" id="KW-0249">Electron transport</keyword>
<accession>A0ABR6GPS7</accession>
<dbReference type="InterPro" id="IPR036010">
    <property type="entry name" value="2Fe-2S_ferredoxin-like_sf"/>
</dbReference>
<dbReference type="PANTHER" id="PTHR43112">
    <property type="entry name" value="FERREDOXIN"/>
    <property type="match status" value="1"/>
</dbReference>
<dbReference type="PROSITE" id="PS51085">
    <property type="entry name" value="2FE2S_FER_2"/>
    <property type="match status" value="1"/>
</dbReference>
<keyword evidence="12" id="KW-1185">Reference proteome</keyword>
<comment type="cofactor">
    <cofactor evidence="8">
        <name>[2Fe-2S] cluster</name>
        <dbReference type="ChEBI" id="CHEBI:190135"/>
    </cofactor>
</comment>
<evidence type="ECO:0000256" key="6">
    <source>
        <dbReference type="ARBA" id="ARBA00023004"/>
    </source>
</evidence>
<evidence type="ECO:0000256" key="4">
    <source>
        <dbReference type="ARBA" id="ARBA00022723"/>
    </source>
</evidence>
<keyword evidence="2" id="KW-0813">Transport</keyword>
<evidence type="ECO:0000259" key="10">
    <source>
        <dbReference type="PROSITE" id="PS51085"/>
    </source>
</evidence>
<evidence type="ECO:0000256" key="3">
    <source>
        <dbReference type="ARBA" id="ARBA00022714"/>
    </source>
</evidence>